<keyword evidence="2" id="KW-0677">Repeat</keyword>
<reference evidence="9" key="1">
    <citation type="journal article" date="2017" name="Gigascience">
        <title>The genome draft of coconut (Cocos nucifera).</title>
        <authorList>
            <person name="Xiao Y."/>
            <person name="Xu P."/>
            <person name="Fan H."/>
            <person name="Baudouin L."/>
            <person name="Xia W."/>
            <person name="Bocs S."/>
            <person name="Xu J."/>
            <person name="Li Q."/>
            <person name="Guo A."/>
            <person name="Zhou L."/>
            <person name="Li J."/>
            <person name="Wu Y."/>
            <person name="Ma Z."/>
            <person name="Armero A."/>
            <person name="Issali A.E."/>
            <person name="Liu N."/>
            <person name="Peng M."/>
            <person name="Yang Y."/>
        </authorList>
    </citation>
    <scope>NUCLEOTIDE SEQUENCE</scope>
    <source>
        <tissue evidence="9">Spear leaf of Hainan Tall coconut</tissue>
    </source>
</reference>
<evidence type="ECO:0000256" key="3">
    <source>
        <dbReference type="ARBA" id="ARBA00023015"/>
    </source>
</evidence>
<dbReference type="OrthoDB" id="691673at2759"/>
<dbReference type="CDD" id="cd12203">
    <property type="entry name" value="GT1"/>
    <property type="match status" value="1"/>
</dbReference>
<dbReference type="PROSITE" id="PS50090">
    <property type="entry name" value="MYB_LIKE"/>
    <property type="match status" value="1"/>
</dbReference>
<proteinExistence type="predicted"/>
<evidence type="ECO:0000256" key="7">
    <source>
        <dbReference type="SAM" id="MobiDB-lite"/>
    </source>
</evidence>
<keyword evidence="6" id="KW-0539">Nucleus</keyword>
<evidence type="ECO:0000256" key="2">
    <source>
        <dbReference type="ARBA" id="ARBA00022737"/>
    </source>
</evidence>
<keyword evidence="3" id="KW-0805">Transcription regulation</keyword>
<keyword evidence="5" id="KW-0804">Transcription</keyword>
<dbReference type="Proteomes" id="UP000797356">
    <property type="component" value="Chromosome 9"/>
</dbReference>
<dbReference type="PANTHER" id="PTHR21654:SF65">
    <property type="entry name" value="MYB-LIKE DOMAIN-CONTAINING PROTEIN"/>
    <property type="match status" value="1"/>
</dbReference>
<feature type="region of interest" description="Disordered" evidence="7">
    <location>
        <begin position="216"/>
        <end position="300"/>
    </location>
</feature>
<feature type="compositionally biased region" description="Basic and acidic residues" evidence="7">
    <location>
        <begin position="285"/>
        <end position="300"/>
    </location>
</feature>
<evidence type="ECO:0000256" key="6">
    <source>
        <dbReference type="ARBA" id="ARBA00023242"/>
    </source>
</evidence>
<evidence type="ECO:0000313" key="10">
    <source>
        <dbReference type="Proteomes" id="UP000797356"/>
    </source>
</evidence>
<feature type="domain" description="Myb-like" evidence="8">
    <location>
        <begin position="83"/>
        <end position="142"/>
    </location>
</feature>
<comment type="caution">
    <text evidence="9">The sequence shown here is derived from an EMBL/GenBank/DDBJ whole genome shotgun (WGS) entry which is preliminary data.</text>
</comment>
<evidence type="ECO:0000256" key="1">
    <source>
        <dbReference type="ARBA" id="ARBA00004123"/>
    </source>
</evidence>
<evidence type="ECO:0000313" key="9">
    <source>
        <dbReference type="EMBL" id="KAG1360791.1"/>
    </source>
</evidence>
<feature type="compositionally biased region" description="Basic and acidic residues" evidence="7">
    <location>
        <begin position="249"/>
        <end position="274"/>
    </location>
</feature>
<dbReference type="Pfam" id="PF13837">
    <property type="entry name" value="Myb_DNA-bind_4"/>
    <property type="match status" value="1"/>
</dbReference>
<dbReference type="GO" id="GO:0005634">
    <property type="term" value="C:nucleus"/>
    <property type="evidence" value="ECO:0007669"/>
    <property type="project" value="UniProtKB-SubCell"/>
</dbReference>
<dbReference type="Gene3D" id="1.10.10.60">
    <property type="entry name" value="Homeodomain-like"/>
    <property type="match status" value="1"/>
</dbReference>
<protein>
    <submittedName>
        <fullName evidence="9">Putative trihelix transcription factor GTL1-like</fullName>
    </submittedName>
</protein>
<keyword evidence="10" id="KW-1185">Reference proteome</keyword>
<dbReference type="AlphaFoldDB" id="A0A8K0IK04"/>
<dbReference type="GO" id="GO:0006355">
    <property type="term" value="P:regulation of DNA-templated transcription"/>
    <property type="evidence" value="ECO:0007669"/>
    <property type="project" value="UniProtKB-ARBA"/>
</dbReference>
<dbReference type="GO" id="GO:0003677">
    <property type="term" value="F:DNA binding"/>
    <property type="evidence" value="ECO:0007669"/>
    <property type="project" value="UniProtKB-KW"/>
</dbReference>
<evidence type="ECO:0000256" key="4">
    <source>
        <dbReference type="ARBA" id="ARBA00023125"/>
    </source>
</evidence>
<dbReference type="InterPro" id="IPR001005">
    <property type="entry name" value="SANT/Myb"/>
</dbReference>
<evidence type="ECO:0000256" key="5">
    <source>
        <dbReference type="ARBA" id="ARBA00023163"/>
    </source>
</evidence>
<organism evidence="9 10">
    <name type="scientific">Cocos nucifera</name>
    <name type="common">Coconut palm</name>
    <dbReference type="NCBI Taxonomy" id="13894"/>
    <lineage>
        <taxon>Eukaryota</taxon>
        <taxon>Viridiplantae</taxon>
        <taxon>Streptophyta</taxon>
        <taxon>Embryophyta</taxon>
        <taxon>Tracheophyta</taxon>
        <taxon>Spermatophyta</taxon>
        <taxon>Magnoliopsida</taxon>
        <taxon>Liliopsida</taxon>
        <taxon>Arecaceae</taxon>
        <taxon>Arecoideae</taxon>
        <taxon>Cocoseae</taxon>
        <taxon>Attaleinae</taxon>
        <taxon>Cocos</taxon>
    </lineage>
</organism>
<gene>
    <name evidence="9" type="ORF">COCNU_09G002540</name>
</gene>
<dbReference type="InterPro" id="IPR044822">
    <property type="entry name" value="Myb_DNA-bind_4"/>
</dbReference>
<dbReference type="FunFam" id="1.10.10.60:FF:000061">
    <property type="entry name" value="Trihelix transcription factor GT-2"/>
    <property type="match status" value="1"/>
</dbReference>
<comment type="subcellular location">
    <subcellularLocation>
        <location evidence="1">Nucleus</location>
    </subcellularLocation>
</comment>
<feature type="compositionally biased region" description="Low complexity" evidence="7">
    <location>
        <begin position="221"/>
        <end position="230"/>
    </location>
</feature>
<dbReference type="EMBL" id="CM017880">
    <property type="protein sequence ID" value="KAG1360791.1"/>
    <property type="molecule type" value="Genomic_DNA"/>
</dbReference>
<accession>A0A8K0IK04</accession>
<name>A0A8K0IK04_COCNU</name>
<keyword evidence="4" id="KW-0238">DNA-binding</keyword>
<evidence type="ECO:0000259" key="8">
    <source>
        <dbReference type="PROSITE" id="PS50090"/>
    </source>
</evidence>
<reference evidence="9" key="2">
    <citation type="submission" date="2019-07" db="EMBL/GenBank/DDBJ databases">
        <authorList>
            <person name="Yang Y."/>
            <person name="Bocs S."/>
            <person name="Baudouin L."/>
        </authorList>
    </citation>
    <scope>NUCLEOTIDE SEQUENCE</scope>
    <source>
        <tissue evidence="9">Spear leaf of Hainan Tall coconut</tissue>
    </source>
</reference>
<sequence length="300" mass="33899">MPSLELASFSSPKNEAQPQIVEISGIDHLQQQSLKTTSSIEMMFPSITTKNFEESDLIVVEIFPNKENALLSGEEIKKDLEIESRWAQQEILTLLKTRIEMDAAFEDVTLKGPLWEDIAMGMQQLGYNQSAKKCKEKWENINKYFKKVKESNKNRPENSGTCPYFNQLDAFYHNKSLSQISRILQQPKSNPNPSPTQQVGDSTFITMLPSQLELAKGETSNEGGNANNGNKNKENFEDDVGCNNTTSKKVHDAGKELIDPSHQAMIHDHNKLEEPNEENIDQEDDNKNGDLNEYGEDGKM</sequence>
<dbReference type="PANTHER" id="PTHR21654">
    <property type="entry name" value="FI21293P1"/>
    <property type="match status" value="1"/>
</dbReference>
<feature type="compositionally biased region" description="Acidic residues" evidence="7">
    <location>
        <begin position="275"/>
        <end position="284"/>
    </location>
</feature>